<protein>
    <submittedName>
        <fullName evidence="1">Uncharacterized protein</fullName>
    </submittedName>
</protein>
<keyword evidence="2" id="KW-1185">Reference proteome</keyword>
<evidence type="ECO:0000313" key="1">
    <source>
        <dbReference type="EMBL" id="KOX80471.1"/>
    </source>
</evidence>
<organism evidence="1 2">
    <name type="scientific">Melipona quadrifasciata</name>
    <dbReference type="NCBI Taxonomy" id="166423"/>
    <lineage>
        <taxon>Eukaryota</taxon>
        <taxon>Metazoa</taxon>
        <taxon>Ecdysozoa</taxon>
        <taxon>Arthropoda</taxon>
        <taxon>Hexapoda</taxon>
        <taxon>Insecta</taxon>
        <taxon>Pterygota</taxon>
        <taxon>Neoptera</taxon>
        <taxon>Endopterygota</taxon>
        <taxon>Hymenoptera</taxon>
        <taxon>Apocrita</taxon>
        <taxon>Aculeata</taxon>
        <taxon>Apoidea</taxon>
        <taxon>Anthophila</taxon>
        <taxon>Apidae</taxon>
        <taxon>Melipona</taxon>
    </lineage>
</organism>
<reference evidence="1 2" key="1">
    <citation type="submission" date="2015-07" db="EMBL/GenBank/DDBJ databases">
        <title>The genome of Melipona quadrifasciata.</title>
        <authorList>
            <person name="Pan H."/>
            <person name="Kapheim K."/>
        </authorList>
    </citation>
    <scope>NUCLEOTIDE SEQUENCE [LARGE SCALE GENOMIC DNA]</scope>
    <source>
        <strain evidence="1">0111107301</strain>
        <tissue evidence="1">Whole body</tissue>
    </source>
</reference>
<accession>A0A0N0U7E9</accession>
<dbReference type="EMBL" id="KQ435700">
    <property type="protein sequence ID" value="KOX80471.1"/>
    <property type="molecule type" value="Genomic_DNA"/>
</dbReference>
<proteinExistence type="predicted"/>
<evidence type="ECO:0000313" key="2">
    <source>
        <dbReference type="Proteomes" id="UP000053105"/>
    </source>
</evidence>
<sequence length="218" mass="24887">MIRLHAALKTEQKLCFLQQLTFSIPDDEARLSQKIQQGDRVASGIIYELLGDRKRRFEKGVLARAAIKLFARGVGFQTNLALVFFSEDGGEDRETLCNCEAHQIWYTQSFSIFGFKKSRKSPSHFKSHWTTRLETVKILESRWDLLLNSKQLKVASVRCHLGIDMDGTSVDRRSVARAARMMVVAWVEGSDSVTEDKLRVLKSTKPSQFSKILEEMTN</sequence>
<name>A0A0N0U7E9_9HYME</name>
<gene>
    <name evidence="1" type="ORF">WN51_12954</name>
</gene>
<dbReference type="Proteomes" id="UP000053105">
    <property type="component" value="Unassembled WGS sequence"/>
</dbReference>
<dbReference type="AlphaFoldDB" id="A0A0N0U7E9"/>